<dbReference type="OrthoDB" id="8118055at2759"/>
<keyword evidence="6" id="KW-0479">Metal-binding</keyword>
<dbReference type="PANTHER" id="PTHR45679:SF5">
    <property type="entry name" value="ER DEGRADATION-ENHANCING ALPHA-MANNOSIDASE-LIKE PROTEIN 1"/>
    <property type="match status" value="1"/>
</dbReference>
<keyword evidence="4" id="KW-0325">Glycoprotein</keyword>
<feature type="binding site" evidence="6">
    <location>
        <position position="514"/>
    </location>
    <ligand>
        <name>Ca(2+)</name>
        <dbReference type="ChEBI" id="CHEBI:29108"/>
    </ligand>
</feature>
<dbReference type="EMBL" id="FO082058">
    <property type="protein sequence ID" value="CCE73217.1"/>
    <property type="molecule type" value="Genomic_DNA"/>
</dbReference>
<evidence type="ECO:0000256" key="9">
    <source>
        <dbReference type="SAM" id="SignalP"/>
    </source>
</evidence>
<feature type="active site" evidence="5">
    <location>
        <position position="423"/>
    </location>
</feature>
<accession>G8YTG6</accession>
<feature type="signal peptide" evidence="9">
    <location>
        <begin position="1"/>
        <end position="18"/>
    </location>
</feature>
<reference evidence="10 11" key="1">
    <citation type="journal article" date="2012" name="G3 (Bethesda)">
        <title>Pichia sorbitophila, an interspecies yeast hybrid reveals early steps of genome resolution following polyploidization.</title>
        <authorList>
            <person name="Leh Louis V."/>
            <person name="Despons L."/>
            <person name="Friedrich A."/>
            <person name="Martin T."/>
            <person name="Durrens P."/>
            <person name="Casaregola S."/>
            <person name="Neuveglise C."/>
            <person name="Fairhead C."/>
            <person name="Marck C."/>
            <person name="Cruz J.A."/>
            <person name="Straub M.L."/>
            <person name="Kugler V."/>
            <person name="Sacerdot C."/>
            <person name="Uzunov Z."/>
            <person name="Thierry A."/>
            <person name="Weiss S."/>
            <person name="Bleykasten C."/>
            <person name="De Montigny J."/>
            <person name="Jacques N."/>
            <person name="Jung P."/>
            <person name="Lemaire M."/>
            <person name="Mallet S."/>
            <person name="Morel G."/>
            <person name="Richard G.F."/>
            <person name="Sarkar A."/>
            <person name="Savel G."/>
            <person name="Schacherer J."/>
            <person name="Seret M.L."/>
            <person name="Talla E."/>
            <person name="Samson G."/>
            <person name="Jubin C."/>
            <person name="Poulain J."/>
            <person name="Vacherie B."/>
            <person name="Barbe V."/>
            <person name="Pelletier E."/>
            <person name="Sherman D.J."/>
            <person name="Westhof E."/>
            <person name="Weissenbach J."/>
            <person name="Baret P.V."/>
            <person name="Wincker P."/>
            <person name="Gaillardin C."/>
            <person name="Dujon B."/>
            <person name="Souciet J.L."/>
        </authorList>
    </citation>
    <scope>NUCLEOTIDE SEQUENCE [LARGE SCALE GENOMIC DNA]</scope>
    <source>
        <strain evidence="11">ATCC MYA-4447 / BCRC 22081 / CBS 7064 / NBRC 10061 / NRRL Y-12695</strain>
    </source>
</reference>
<evidence type="ECO:0000256" key="6">
    <source>
        <dbReference type="PIRSR" id="PIRSR601382-2"/>
    </source>
</evidence>
<dbReference type="HOGENOM" id="CLU_003818_5_3_1"/>
<evidence type="ECO:0000256" key="8">
    <source>
        <dbReference type="SAM" id="MobiDB-lite"/>
    </source>
</evidence>
<dbReference type="STRING" id="559304.G8YTG6"/>
<comment type="cofactor">
    <cofactor evidence="6">
        <name>Ca(2+)</name>
        <dbReference type="ChEBI" id="CHEBI:29108"/>
    </cofactor>
</comment>
<feature type="chain" id="PRO_5003518885" description="alpha-1,2-Mannosidase" evidence="9">
    <location>
        <begin position="19"/>
        <end position="818"/>
    </location>
</feature>
<evidence type="ECO:0000313" key="10">
    <source>
        <dbReference type="EMBL" id="CCE73217.1"/>
    </source>
</evidence>
<dbReference type="PRINTS" id="PR00747">
    <property type="entry name" value="GLYHDRLASE47"/>
</dbReference>
<dbReference type="InterPro" id="IPR036026">
    <property type="entry name" value="Seven-hairpin_glycosidases"/>
</dbReference>
<dbReference type="InParanoid" id="G8YTG6"/>
<dbReference type="InterPro" id="IPR044674">
    <property type="entry name" value="EDEM1/2/3"/>
</dbReference>
<comment type="subcellular location">
    <subcellularLocation>
        <location evidence="1">Endoplasmic reticulum</location>
    </subcellularLocation>
</comment>
<dbReference type="SUPFAM" id="SSF48225">
    <property type="entry name" value="Seven-hairpin glycosidases"/>
    <property type="match status" value="1"/>
</dbReference>
<dbReference type="InterPro" id="IPR001382">
    <property type="entry name" value="Glyco_hydro_47"/>
</dbReference>
<organism evidence="10 11">
    <name type="scientific">Pichia sorbitophila (strain ATCC MYA-4447 / BCRC 22081 / CBS 7064 / NBRC 10061 / NRRL Y-12695)</name>
    <name type="common">Hybrid yeast</name>
    <dbReference type="NCBI Taxonomy" id="559304"/>
    <lineage>
        <taxon>Eukaryota</taxon>
        <taxon>Fungi</taxon>
        <taxon>Dikarya</taxon>
        <taxon>Ascomycota</taxon>
        <taxon>Saccharomycotina</taxon>
        <taxon>Pichiomycetes</taxon>
        <taxon>Debaryomycetaceae</taxon>
        <taxon>Millerozyma</taxon>
    </lineage>
</organism>
<dbReference type="PANTHER" id="PTHR45679">
    <property type="entry name" value="ER DEGRADATION-ENHANCING ALPHA-MANNOSIDASE-LIKE PROTEIN 2"/>
    <property type="match status" value="1"/>
</dbReference>
<evidence type="ECO:0000313" key="11">
    <source>
        <dbReference type="Proteomes" id="UP000005222"/>
    </source>
</evidence>
<dbReference type="GO" id="GO:0004571">
    <property type="term" value="F:mannosyl-oligosaccharide 1,2-alpha-mannosidase activity"/>
    <property type="evidence" value="ECO:0007669"/>
    <property type="project" value="InterPro"/>
</dbReference>
<keyword evidence="6" id="KW-0106">Calcium</keyword>
<keyword evidence="7" id="KW-0378">Hydrolase</keyword>
<evidence type="ECO:0000256" key="4">
    <source>
        <dbReference type="ARBA" id="ARBA00023180"/>
    </source>
</evidence>
<dbReference type="Proteomes" id="UP000005222">
    <property type="component" value="Chromosome B"/>
</dbReference>
<protein>
    <recommendedName>
        <fullName evidence="7">alpha-1,2-Mannosidase</fullName>
        <ecNumber evidence="7">3.2.1.-</ecNumber>
    </recommendedName>
</protein>
<proteinExistence type="inferred from homology"/>
<evidence type="ECO:0000256" key="2">
    <source>
        <dbReference type="ARBA" id="ARBA00007658"/>
    </source>
</evidence>
<dbReference type="GO" id="GO:1904380">
    <property type="term" value="P:endoplasmic reticulum mannose trimming"/>
    <property type="evidence" value="ECO:0007669"/>
    <property type="project" value="InterPro"/>
</dbReference>
<evidence type="ECO:0000256" key="3">
    <source>
        <dbReference type="ARBA" id="ARBA00022824"/>
    </source>
</evidence>
<keyword evidence="11" id="KW-1185">Reference proteome</keyword>
<dbReference type="AlphaFoldDB" id="G8YTG6"/>
<name>G8YTG6_PICSO</name>
<dbReference type="GO" id="GO:0016020">
    <property type="term" value="C:membrane"/>
    <property type="evidence" value="ECO:0007669"/>
    <property type="project" value="InterPro"/>
</dbReference>
<keyword evidence="9" id="KW-0732">Signal</keyword>
<evidence type="ECO:0000256" key="5">
    <source>
        <dbReference type="PIRSR" id="PIRSR601382-1"/>
    </source>
</evidence>
<feature type="active site" description="Proton donor" evidence="5">
    <location>
        <position position="137"/>
    </location>
</feature>
<dbReference type="FunCoup" id="G8YTG6">
    <property type="interactions" value="842"/>
</dbReference>
<evidence type="ECO:0000256" key="7">
    <source>
        <dbReference type="RuleBase" id="RU361193"/>
    </source>
</evidence>
<keyword evidence="7" id="KW-0326">Glycosidase</keyword>
<comment type="similarity">
    <text evidence="2 7">Belongs to the glycosyl hydrolase 47 family.</text>
</comment>
<dbReference type="GO" id="GO:0005509">
    <property type="term" value="F:calcium ion binding"/>
    <property type="evidence" value="ECO:0007669"/>
    <property type="project" value="InterPro"/>
</dbReference>
<dbReference type="GO" id="GO:0036503">
    <property type="term" value="P:ERAD pathway"/>
    <property type="evidence" value="ECO:0007669"/>
    <property type="project" value="UniProtKB-ARBA"/>
</dbReference>
<dbReference type="InterPro" id="IPR012341">
    <property type="entry name" value="6hp_glycosidase-like_sf"/>
</dbReference>
<dbReference type="GO" id="GO:0044322">
    <property type="term" value="C:endoplasmic reticulum quality control compartment"/>
    <property type="evidence" value="ECO:0007669"/>
    <property type="project" value="GOC"/>
</dbReference>
<gene>
    <name evidence="10" type="primary">Piso0_000246</name>
    <name evidence="10" type="ORF">GNLVRS01_PISO0B05193g</name>
</gene>
<dbReference type="Gene3D" id="1.50.10.10">
    <property type="match status" value="1"/>
</dbReference>
<feature type="region of interest" description="Disordered" evidence="8">
    <location>
        <begin position="532"/>
        <end position="560"/>
    </location>
</feature>
<evidence type="ECO:0000256" key="1">
    <source>
        <dbReference type="ARBA" id="ARBA00004240"/>
    </source>
</evidence>
<dbReference type="EC" id="3.2.1.-" evidence="7"/>
<feature type="active site" evidence="5">
    <location>
        <position position="292"/>
    </location>
</feature>
<dbReference type="eggNOG" id="KOG2429">
    <property type="taxonomic scope" value="Eukaryota"/>
</dbReference>
<feature type="active site" description="Proton donor" evidence="5">
    <location>
        <position position="392"/>
    </location>
</feature>
<keyword evidence="3" id="KW-0256">Endoplasmic reticulum</keyword>
<dbReference type="OMA" id="CCRINED"/>
<dbReference type="GO" id="GO:0005975">
    <property type="term" value="P:carbohydrate metabolic process"/>
    <property type="evidence" value="ECO:0007669"/>
    <property type="project" value="InterPro"/>
</dbReference>
<sequence>MLFGITYLLLYVFQVVFAEIRTENYVKGGSAFTPSHINHIKNQTRQLFKHAWSSYMEYGFPFDEVRPRSCEPYGPDYNDVFNIVRNDAMGNISSTLLDNLDTLIIFGEWEELEKALTYLRKEKNRIFDKDTIVQVFETTIRALGGLLSSHVLLTDLFSQKREIPAKFTKLKQICDNYDGFLLEMAHDLGKRLVVAFDTKSNLPIPRVNLATGWKKIPSQLKKETCTSGATSPILEFSLLSRLTGDPQFEHLIQLTFSKLWTSRSALNLLPMTIDPKKNLWLDSITGIGASVDSFYEYAAKHSIIFNDDYMWNVFSSSYKSLLSHSAQGGGNTDYELIFSNINVNDGLIATSWIDSLGAFFPGLQVLTGQVKDAMKTHATYLKLWDYFDSIPERWEFITVGKVSDYEDNQYKSILLEWYPLRPEFIESTYYLYRATRDPMYLQIGSRILELLSTKYKAKCGFNGIQDIRSGEFQNRMETFVMGETLKYLYLLFDVDNDEFLHGDLMSEKGWVFSTEAHPMWFNKRLLPDESTRSKYSSLSGKKKYTGTEGTHHSSPVTGTGYGLPKNKKYDNFFTKNHFKARFSQCETTARQPESSGLLASSFYKSDNLFHFDHKFSKHLVRPHYLPQTHLDGSYIELSKPFFDIYGLAAPQKGHHHFQSSRPPSTASYDIILGNVSEMDGAEISELYSTHNSHPITNLHLNKTITSGDLWVPDLSSLRFKVEKLTHGNIDTTNSLIDESYIASMTQRGISNCCRINEDELLRILKVNGVPLSPGAVIWTRTFSIQCPKDGSSPALDITDDGRLVIYGTIVENMLVLPL</sequence>
<dbReference type="Pfam" id="PF01532">
    <property type="entry name" value="Glyco_hydro_47"/>
    <property type="match status" value="1"/>
</dbReference>